<name>A0A2B7Y8W0_9EURO</name>
<comment type="caution">
    <text evidence="1">The sequence shown here is derived from an EMBL/GenBank/DDBJ whole genome shotgun (WGS) entry which is preliminary data.</text>
</comment>
<dbReference type="AlphaFoldDB" id="A0A2B7Y8W0"/>
<gene>
    <name evidence="1" type="ORF">AJ79_01091</name>
</gene>
<proteinExistence type="predicted"/>
<dbReference type="PANTHER" id="PTHR40788:SF1">
    <property type="entry name" value="IPA PROTEIN"/>
    <property type="match status" value="1"/>
</dbReference>
<dbReference type="OrthoDB" id="2922289at2759"/>
<accession>A0A2B7Y8W0</accession>
<dbReference type="PANTHER" id="PTHR40788">
    <property type="entry name" value="CLR5 DOMAIN-CONTAINING PROTEIN-RELATED"/>
    <property type="match status" value="1"/>
</dbReference>
<dbReference type="STRING" id="1447875.A0A2B7Y8W0"/>
<evidence type="ECO:0000313" key="1">
    <source>
        <dbReference type="EMBL" id="PGH17491.1"/>
    </source>
</evidence>
<reference evidence="1 2" key="1">
    <citation type="submission" date="2017-10" db="EMBL/GenBank/DDBJ databases">
        <title>Comparative genomics in systemic dimorphic fungi from Ajellomycetaceae.</title>
        <authorList>
            <person name="Munoz J.F."/>
            <person name="Mcewen J.G."/>
            <person name="Clay O.K."/>
            <person name="Cuomo C.A."/>
        </authorList>
    </citation>
    <scope>NUCLEOTIDE SEQUENCE [LARGE SCALE GENOMIC DNA]</scope>
    <source>
        <strain evidence="1 2">UAMH5409</strain>
    </source>
</reference>
<keyword evidence="2" id="KW-1185">Reference proteome</keyword>
<dbReference type="EMBL" id="PDNB01000010">
    <property type="protein sequence ID" value="PGH17491.1"/>
    <property type="molecule type" value="Genomic_DNA"/>
</dbReference>
<organism evidence="1 2">
    <name type="scientific">Helicocarpus griseus UAMH5409</name>
    <dbReference type="NCBI Taxonomy" id="1447875"/>
    <lineage>
        <taxon>Eukaryota</taxon>
        <taxon>Fungi</taxon>
        <taxon>Dikarya</taxon>
        <taxon>Ascomycota</taxon>
        <taxon>Pezizomycotina</taxon>
        <taxon>Eurotiomycetes</taxon>
        <taxon>Eurotiomycetidae</taxon>
        <taxon>Onygenales</taxon>
        <taxon>Ajellomycetaceae</taxon>
        <taxon>Helicocarpus</taxon>
    </lineage>
</organism>
<sequence>MNPAASQAELVKELHQDLARKYQLHARKVEEIWLSLGKVKRMEAIKAGSARGEVLKTREDRSLGNVYKVIPEWNLYDLTKPGSDLLDILRQRATKSLCEQYCEGVNGVPGDALFIMESMRVNNLRHSESFRYCFTMFMDEEKYGMSYRVTDARRYNETMVDLSVAVKAGACVPQSTGELILLRQMYLMQALNIVVEDILKIGSTSRQKESRSKKPDGGAAAALSKLSLDTNAEKLSFEDLNARVLDQASSLEEYVNLCRTEPTFLAHAVNMWFLVDLN</sequence>
<evidence type="ECO:0000313" key="2">
    <source>
        <dbReference type="Proteomes" id="UP000223968"/>
    </source>
</evidence>
<protein>
    <submittedName>
        <fullName evidence="1">Uncharacterized protein</fullName>
    </submittedName>
</protein>
<dbReference type="Proteomes" id="UP000223968">
    <property type="component" value="Unassembled WGS sequence"/>
</dbReference>